<gene>
    <name evidence="1" type="ORF">SCLAV_0936</name>
</gene>
<dbReference type="AlphaFoldDB" id="E2PWI0"/>
<accession>E2PWI0</accession>
<proteinExistence type="predicted"/>
<dbReference type="EMBL" id="CM000913">
    <property type="protein sequence ID" value="EFG06013.1"/>
    <property type="molecule type" value="Genomic_DNA"/>
</dbReference>
<evidence type="ECO:0000313" key="1">
    <source>
        <dbReference type="EMBL" id="EFG06013.1"/>
    </source>
</evidence>
<sequence length="100" mass="10291">MTPIPGRFPRGRVSPRPLPCAVPARALAPALRRVGRRGAADAESEERAQTPETTVCLAPGGVSRGDAWLPKAESVRPPLGPGVCLGPAGEWAMGRVSAGS</sequence>
<dbReference type="Proteomes" id="UP000002357">
    <property type="component" value="Chromosome"/>
</dbReference>
<evidence type="ECO:0000313" key="2">
    <source>
        <dbReference type="Proteomes" id="UP000002357"/>
    </source>
</evidence>
<reference evidence="1 2" key="1">
    <citation type="journal article" date="2010" name="Genome Biol. Evol.">
        <title>The sequence of a 1.8-mb bacterial linear plasmid reveals a rich evolutionary reservoir of secondary metabolic pathways.</title>
        <authorList>
            <person name="Medema M.H."/>
            <person name="Trefzer A."/>
            <person name="Kovalchuk A."/>
            <person name="van den Berg M."/>
            <person name="Mueller U."/>
            <person name="Heijne W."/>
            <person name="Wu L."/>
            <person name="Alam M.T."/>
            <person name="Ronning C.M."/>
            <person name="Nierman W.C."/>
            <person name="Bovenberg R.A.L."/>
            <person name="Breitling R."/>
            <person name="Takano E."/>
        </authorList>
    </citation>
    <scope>NUCLEOTIDE SEQUENCE [LARGE SCALE GENOMIC DNA]</scope>
    <source>
        <strain evidence="2">ATCC 27064 / DSM 738 / JCM 4710 / NBRC 13307 / NCIMB 12785 / NRRL 3585 / VKM Ac-602</strain>
    </source>
</reference>
<protein>
    <submittedName>
        <fullName evidence="1">Uncharacterized protein</fullName>
    </submittedName>
</protein>
<name>E2PWI0_STRCL</name>
<organism evidence="1 2">
    <name type="scientific">Streptomyces clavuligerus</name>
    <dbReference type="NCBI Taxonomy" id="1901"/>
    <lineage>
        <taxon>Bacteria</taxon>
        <taxon>Bacillati</taxon>
        <taxon>Actinomycetota</taxon>
        <taxon>Actinomycetes</taxon>
        <taxon>Kitasatosporales</taxon>
        <taxon>Streptomycetaceae</taxon>
        <taxon>Streptomyces</taxon>
    </lineage>
</organism>
<keyword evidence="2" id="KW-1185">Reference proteome</keyword>